<dbReference type="EMBL" id="CP106735">
    <property type="protein sequence ID" value="UXX77914.1"/>
    <property type="molecule type" value="Genomic_DNA"/>
</dbReference>
<evidence type="ECO:0000313" key="5">
    <source>
        <dbReference type="Proteomes" id="UP001062165"/>
    </source>
</evidence>
<gene>
    <name evidence="4" type="ORF">N7E81_11105</name>
</gene>
<protein>
    <recommendedName>
        <fullName evidence="6">tRNA (Guanine-N1)-methyltransferase</fullName>
    </recommendedName>
</protein>
<reference evidence="4" key="1">
    <citation type="submission" date="2022-10" db="EMBL/GenBank/DDBJ databases">
        <title>Comparative genomics and taxonomic characterization of three novel marine species of genus Reichenbachiella exhibiting antioxidant and polysaccharide degradation activities.</title>
        <authorList>
            <person name="Muhammad N."/>
            <person name="Lee Y.-J."/>
            <person name="Ko J."/>
            <person name="Kim S.-G."/>
        </authorList>
    </citation>
    <scope>NUCLEOTIDE SEQUENCE</scope>
    <source>
        <strain evidence="4">Wsw4-B4</strain>
    </source>
</reference>
<keyword evidence="5" id="KW-1185">Reference proteome</keyword>
<keyword evidence="2" id="KW-0472">Membrane</keyword>
<name>A0ABY6CX44_9BACT</name>
<feature type="coiled-coil region" evidence="1">
    <location>
        <begin position="152"/>
        <end position="197"/>
    </location>
</feature>
<sequence length="198" mass="22444">MQLSTLNKTLLSLGLFLTLAIAAQAQGNIQAQFDQFYETETSSWQDYKLIKKPRLKEFWTVVADTIKVKEGKIASARAEVKSLKGELVAINKQLAETQSNLAASEERNDSIEFIGIQMSKSGYNTLVWLIIAALAIGIVSLYLLYLRNNSTTKEARRLLAKVEEEYATHQEKARENQTKLKRELQTALNTLQEHRIKI</sequence>
<feature type="transmembrane region" description="Helical" evidence="2">
    <location>
        <begin position="126"/>
        <end position="146"/>
    </location>
</feature>
<organism evidence="4 5">
    <name type="scientific">Reichenbachiella carrageenanivorans</name>
    <dbReference type="NCBI Taxonomy" id="2979869"/>
    <lineage>
        <taxon>Bacteria</taxon>
        <taxon>Pseudomonadati</taxon>
        <taxon>Bacteroidota</taxon>
        <taxon>Cytophagia</taxon>
        <taxon>Cytophagales</taxon>
        <taxon>Reichenbachiellaceae</taxon>
        <taxon>Reichenbachiella</taxon>
    </lineage>
</organism>
<accession>A0ABY6CX44</accession>
<keyword evidence="1" id="KW-0175">Coiled coil</keyword>
<keyword evidence="2" id="KW-0812">Transmembrane</keyword>
<keyword evidence="3" id="KW-0732">Signal</keyword>
<dbReference type="Proteomes" id="UP001062165">
    <property type="component" value="Chromosome"/>
</dbReference>
<evidence type="ECO:0000313" key="4">
    <source>
        <dbReference type="EMBL" id="UXX77914.1"/>
    </source>
</evidence>
<proteinExistence type="predicted"/>
<evidence type="ECO:0000256" key="1">
    <source>
        <dbReference type="SAM" id="Coils"/>
    </source>
</evidence>
<feature type="coiled-coil region" evidence="1">
    <location>
        <begin position="66"/>
        <end position="107"/>
    </location>
</feature>
<keyword evidence="2" id="KW-1133">Transmembrane helix</keyword>
<evidence type="ECO:0008006" key="6">
    <source>
        <dbReference type="Google" id="ProtNLM"/>
    </source>
</evidence>
<dbReference type="RefSeq" id="WP_263049661.1">
    <property type="nucleotide sequence ID" value="NZ_CP106735.1"/>
</dbReference>
<feature type="signal peptide" evidence="3">
    <location>
        <begin position="1"/>
        <end position="25"/>
    </location>
</feature>
<evidence type="ECO:0000256" key="3">
    <source>
        <dbReference type="SAM" id="SignalP"/>
    </source>
</evidence>
<evidence type="ECO:0000256" key="2">
    <source>
        <dbReference type="SAM" id="Phobius"/>
    </source>
</evidence>
<feature type="chain" id="PRO_5046093757" description="tRNA (Guanine-N1)-methyltransferase" evidence="3">
    <location>
        <begin position="26"/>
        <end position="198"/>
    </location>
</feature>